<proteinExistence type="predicted"/>
<gene>
    <name evidence="1" type="ORF">MLD38_019602</name>
</gene>
<evidence type="ECO:0000313" key="1">
    <source>
        <dbReference type="EMBL" id="KAI4371356.1"/>
    </source>
</evidence>
<keyword evidence="2" id="KW-1185">Reference proteome</keyword>
<dbReference type="Proteomes" id="UP001057402">
    <property type="component" value="Chromosome 5"/>
</dbReference>
<sequence length="153" mass="17170">MKGSSRAVVPVVVIVMLLMVILSYTDARPLRKETTRNRGKEALVIGMSNSKTTMMMKDQTTSASREDAVFSHESQLFSDKERLFCAACASNWSAKIYVQLMGVAESSGDDGEDEEGCGREHGNGEDEEECRMKRRMMAEAHLDYIYTQNHNHP</sequence>
<dbReference type="EMBL" id="CM042884">
    <property type="protein sequence ID" value="KAI4371356.1"/>
    <property type="molecule type" value="Genomic_DNA"/>
</dbReference>
<accession>A0ACB9QWM7</accession>
<comment type="caution">
    <text evidence="1">The sequence shown here is derived from an EMBL/GenBank/DDBJ whole genome shotgun (WGS) entry which is preliminary data.</text>
</comment>
<organism evidence="1 2">
    <name type="scientific">Melastoma candidum</name>
    <dbReference type="NCBI Taxonomy" id="119954"/>
    <lineage>
        <taxon>Eukaryota</taxon>
        <taxon>Viridiplantae</taxon>
        <taxon>Streptophyta</taxon>
        <taxon>Embryophyta</taxon>
        <taxon>Tracheophyta</taxon>
        <taxon>Spermatophyta</taxon>
        <taxon>Magnoliopsida</taxon>
        <taxon>eudicotyledons</taxon>
        <taxon>Gunneridae</taxon>
        <taxon>Pentapetalae</taxon>
        <taxon>rosids</taxon>
        <taxon>malvids</taxon>
        <taxon>Myrtales</taxon>
        <taxon>Melastomataceae</taxon>
        <taxon>Melastomatoideae</taxon>
        <taxon>Melastomateae</taxon>
        <taxon>Melastoma</taxon>
    </lineage>
</organism>
<protein>
    <submittedName>
        <fullName evidence="1">Uncharacterized protein</fullName>
    </submittedName>
</protein>
<evidence type="ECO:0000313" key="2">
    <source>
        <dbReference type="Proteomes" id="UP001057402"/>
    </source>
</evidence>
<name>A0ACB9QWM7_9MYRT</name>
<reference evidence="2" key="1">
    <citation type="journal article" date="2023" name="Front. Plant Sci.">
        <title>Chromosomal-level genome assembly of Melastoma candidum provides insights into trichome evolution.</title>
        <authorList>
            <person name="Zhong Y."/>
            <person name="Wu W."/>
            <person name="Sun C."/>
            <person name="Zou P."/>
            <person name="Liu Y."/>
            <person name="Dai S."/>
            <person name="Zhou R."/>
        </authorList>
    </citation>
    <scope>NUCLEOTIDE SEQUENCE [LARGE SCALE GENOMIC DNA]</scope>
</reference>